<dbReference type="SUPFAM" id="SSF82171">
    <property type="entry name" value="DPP6 N-terminal domain-like"/>
    <property type="match status" value="1"/>
</dbReference>
<gene>
    <name evidence="2" type="ORF">QCA50_007385</name>
</gene>
<dbReference type="Pfam" id="PF00326">
    <property type="entry name" value="Peptidase_S9"/>
    <property type="match status" value="1"/>
</dbReference>
<protein>
    <recommendedName>
        <fullName evidence="1">Peptidase S9 prolyl oligopeptidase catalytic domain-containing protein</fullName>
    </recommendedName>
</protein>
<dbReference type="EMBL" id="JASBNA010000008">
    <property type="protein sequence ID" value="KAK7689593.1"/>
    <property type="molecule type" value="Genomic_DNA"/>
</dbReference>
<name>A0AAW0G860_9APHY</name>
<keyword evidence="3" id="KW-1185">Reference proteome</keyword>
<sequence length="667" mass="73919">MTTAGASRTAPYGTWKSSITAEMAAAQRISTGVEDVLLDNVTGKVYYGQLRPDEEGRSVIVDAITNRDLFGKGWDARTRVHEYGGAAAIVHNGVLFFSHFGDNRVYKVELSQTDTISPNAITPKSNTLRFADFTVHPSHTNLLVATAEDHTNPHPSKVLNYLVVIDSNFGTVTKLVDGADFYCCARFSPDGKHISWQQWNFPEFPWQSSQVHVASVTVSVTGQLSLSTSLRVAGSHERVVAQDPSWTSDNSLHFVTDVSGYCNPWTFTFDPSDFTKGVSAAISFRALKEEFGIPQWWLNRHGSGAIDEHHIAFLAFRNTPSPVLYVTDIRNGSFVEVPTPYSNIQYLHGDGKGKVVALGQPPDRVLELFELTLNVDEQPILSPLVSSESAAVLPPGDISYPQFLTLQLSPDDRPCYVTYLPPKHENYDGGLPDETPPVVVWVHGGPFNMEPVFFSLSRQFWTNRGWAYIDVHYGGSTGFGRAYRETLHDKWGLLDIQDSQQTVVELGRLGLVDPKRACICGESAGGYSTLQAATSLPDFFAAGAALYGVSDMKKLCDVLHKFEFYFGDRLMGGPYEEIPDVWKERSPIYHADQIQMPLLVLQGTLDPVVPAQQMIDMVNAIKKRGGKSELLLFEGEGHGFRKIDTIRRQLIKQLEFFSEAIGVKNDA</sequence>
<dbReference type="AlphaFoldDB" id="A0AAW0G860"/>
<dbReference type="SUPFAM" id="SSF53474">
    <property type="entry name" value="alpha/beta-Hydrolases"/>
    <property type="match status" value="1"/>
</dbReference>
<accession>A0AAW0G860</accession>
<evidence type="ECO:0000313" key="2">
    <source>
        <dbReference type="EMBL" id="KAK7689593.1"/>
    </source>
</evidence>
<evidence type="ECO:0000313" key="3">
    <source>
        <dbReference type="Proteomes" id="UP001385951"/>
    </source>
</evidence>
<dbReference type="GO" id="GO:0006508">
    <property type="term" value="P:proteolysis"/>
    <property type="evidence" value="ECO:0007669"/>
    <property type="project" value="InterPro"/>
</dbReference>
<evidence type="ECO:0000259" key="1">
    <source>
        <dbReference type="Pfam" id="PF00326"/>
    </source>
</evidence>
<dbReference type="Gene3D" id="3.40.50.1820">
    <property type="entry name" value="alpha/beta hydrolase"/>
    <property type="match status" value="1"/>
</dbReference>
<organism evidence="2 3">
    <name type="scientific">Cerrena zonata</name>
    <dbReference type="NCBI Taxonomy" id="2478898"/>
    <lineage>
        <taxon>Eukaryota</taxon>
        <taxon>Fungi</taxon>
        <taxon>Dikarya</taxon>
        <taxon>Basidiomycota</taxon>
        <taxon>Agaricomycotina</taxon>
        <taxon>Agaricomycetes</taxon>
        <taxon>Polyporales</taxon>
        <taxon>Cerrenaceae</taxon>
        <taxon>Cerrena</taxon>
    </lineage>
</organism>
<dbReference type="Proteomes" id="UP001385951">
    <property type="component" value="Unassembled WGS sequence"/>
</dbReference>
<reference evidence="2 3" key="1">
    <citation type="submission" date="2022-09" db="EMBL/GenBank/DDBJ databases">
        <authorList>
            <person name="Palmer J.M."/>
        </authorList>
    </citation>
    <scope>NUCLEOTIDE SEQUENCE [LARGE SCALE GENOMIC DNA]</scope>
    <source>
        <strain evidence="2 3">DSM 7382</strain>
    </source>
</reference>
<dbReference type="InterPro" id="IPR050585">
    <property type="entry name" value="Xaa-Pro_dipeptidyl-ppase/CocE"/>
</dbReference>
<proteinExistence type="predicted"/>
<dbReference type="InterPro" id="IPR029058">
    <property type="entry name" value="AB_hydrolase_fold"/>
</dbReference>
<dbReference type="PANTHER" id="PTHR43056:SF5">
    <property type="entry name" value="PEPTIDASE S9 PROLYL OLIGOPEPTIDASE CATALYTIC DOMAIN-CONTAINING PROTEIN"/>
    <property type="match status" value="1"/>
</dbReference>
<feature type="domain" description="Peptidase S9 prolyl oligopeptidase catalytic" evidence="1">
    <location>
        <begin position="454"/>
        <end position="662"/>
    </location>
</feature>
<dbReference type="GO" id="GO:0008236">
    <property type="term" value="F:serine-type peptidase activity"/>
    <property type="evidence" value="ECO:0007669"/>
    <property type="project" value="InterPro"/>
</dbReference>
<dbReference type="PANTHER" id="PTHR43056">
    <property type="entry name" value="PEPTIDASE S9 PROLYL OLIGOPEPTIDASE"/>
    <property type="match status" value="1"/>
</dbReference>
<dbReference type="InterPro" id="IPR001375">
    <property type="entry name" value="Peptidase_S9_cat"/>
</dbReference>
<comment type="caution">
    <text evidence="2">The sequence shown here is derived from an EMBL/GenBank/DDBJ whole genome shotgun (WGS) entry which is preliminary data.</text>
</comment>